<organism evidence="3 4">
    <name type="scientific">Thelonectria olida</name>
    <dbReference type="NCBI Taxonomy" id="1576542"/>
    <lineage>
        <taxon>Eukaryota</taxon>
        <taxon>Fungi</taxon>
        <taxon>Dikarya</taxon>
        <taxon>Ascomycota</taxon>
        <taxon>Pezizomycotina</taxon>
        <taxon>Sordariomycetes</taxon>
        <taxon>Hypocreomycetidae</taxon>
        <taxon>Hypocreales</taxon>
        <taxon>Nectriaceae</taxon>
        <taxon>Thelonectria</taxon>
    </lineage>
</organism>
<dbReference type="PANTHER" id="PTHR48070">
    <property type="entry name" value="ESTERASE OVCA2"/>
    <property type="match status" value="1"/>
</dbReference>
<evidence type="ECO:0000313" key="4">
    <source>
        <dbReference type="Proteomes" id="UP000777438"/>
    </source>
</evidence>
<dbReference type="OrthoDB" id="414698at2759"/>
<dbReference type="GO" id="GO:0005634">
    <property type="term" value="C:nucleus"/>
    <property type="evidence" value="ECO:0007669"/>
    <property type="project" value="TreeGrafter"/>
</dbReference>
<sequence>MKVLCLHGAYGSASNFRVQLGPFIDSIEQNGCMEFKWINGGHSTNPPPGFHDYFGRPPLYRHIDFDGINELDDMVNKIRDMPEGMSAEDTIRKLAGEKDMYDATAVRSTMDRLMEVLDEDPEIDGILGYSEGAMTAATLILEERRRAEEEGRPRRIKFGIFFAGWPPVRIRKNNTVECLLSDECEDIIDIPTCHIVGCNDPYLQGAMALFGMCEEDTATIFDHGKGHTVPRDARTVQELATVIEGSWRERACA</sequence>
<dbReference type="Gene3D" id="3.40.50.1820">
    <property type="entry name" value="alpha/beta hydrolase"/>
    <property type="match status" value="1"/>
</dbReference>
<feature type="domain" description="Serine hydrolase" evidence="2">
    <location>
        <begin position="1"/>
        <end position="238"/>
    </location>
</feature>
<dbReference type="InterPro" id="IPR029058">
    <property type="entry name" value="AB_hydrolase_fold"/>
</dbReference>
<dbReference type="Proteomes" id="UP000777438">
    <property type="component" value="Unassembled WGS sequence"/>
</dbReference>
<dbReference type="EMBL" id="JAGPYM010000014">
    <property type="protein sequence ID" value="KAH6887503.1"/>
    <property type="molecule type" value="Genomic_DNA"/>
</dbReference>
<dbReference type="Pfam" id="PF03959">
    <property type="entry name" value="FSH1"/>
    <property type="match status" value="1"/>
</dbReference>
<evidence type="ECO:0000256" key="1">
    <source>
        <dbReference type="ARBA" id="ARBA00022801"/>
    </source>
</evidence>
<protein>
    <submittedName>
        <fullName evidence="3">Serine hydrolase FSH</fullName>
    </submittedName>
</protein>
<keyword evidence="1 3" id="KW-0378">Hydrolase</keyword>
<name>A0A9P8W4B7_9HYPO</name>
<dbReference type="GO" id="GO:0016787">
    <property type="term" value="F:hydrolase activity"/>
    <property type="evidence" value="ECO:0007669"/>
    <property type="project" value="UniProtKB-KW"/>
</dbReference>
<dbReference type="SUPFAM" id="SSF53474">
    <property type="entry name" value="alpha/beta-Hydrolases"/>
    <property type="match status" value="1"/>
</dbReference>
<dbReference type="PANTHER" id="PTHR48070:SF4">
    <property type="entry name" value="ESTERASE ALNB"/>
    <property type="match status" value="1"/>
</dbReference>
<keyword evidence="4" id="KW-1185">Reference proteome</keyword>
<dbReference type="AlphaFoldDB" id="A0A9P8W4B7"/>
<proteinExistence type="predicted"/>
<dbReference type="GO" id="GO:0005737">
    <property type="term" value="C:cytoplasm"/>
    <property type="evidence" value="ECO:0007669"/>
    <property type="project" value="TreeGrafter"/>
</dbReference>
<gene>
    <name evidence="3" type="ORF">B0T10DRAFT_562720</name>
</gene>
<accession>A0A9P8W4B7</accession>
<dbReference type="InterPro" id="IPR005645">
    <property type="entry name" value="FSH-like_dom"/>
</dbReference>
<dbReference type="GO" id="GO:0019748">
    <property type="term" value="P:secondary metabolic process"/>
    <property type="evidence" value="ECO:0007669"/>
    <property type="project" value="TreeGrafter"/>
</dbReference>
<dbReference type="InterPro" id="IPR050593">
    <property type="entry name" value="LovG"/>
</dbReference>
<reference evidence="3 4" key="1">
    <citation type="journal article" date="2021" name="Nat. Commun.">
        <title>Genetic determinants of endophytism in the Arabidopsis root mycobiome.</title>
        <authorList>
            <person name="Mesny F."/>
            <person name="Miyauchi S."/>
            <person name="Thiergart T."/>
            <person name="Pickel B."/>
            <person name="Atanasova L."/>
            <person name="Karlsson M."/>
            <person name="Huettel B."/>
            <person name="Barry K.W."/>
            <person name="Haridas S."/>
            <person name="Chen C."/>
            <person name="Bauer D."/>
            <person name="Andreopoulos W."/>
            <person name="Pangilinan J."/>
            <person name="LaButti K."/>
            <person name="Riley R."/>
            <person name="Lipzen A."/>
            <person name="Clum A."/>
            <person name="Drula E."/>
            <person name="Henrissat B."/>
            <person name="Kohler A."/>
            <person name="Grigoriev I.V."/>
            <person name="Martin F.M."/>
            <person name="Hacquard S."/>
        </authorList>
    </citation>
    <scope>NUCLEOTIDE SEQUENCE [LARGE SCALE GENOMIC DNA]</scope>
    <source>
        <strain evidence="3 4">MPI-CAGE-CH-0241</strain>
    </source>
</reference>
<evidence type="ECO:0000313" key="3">
    <source>
        <dbReference type="EMBL" id="KAH6887503.1"/>
    </source>
</evidence>
<comment type="caution">
    <text evidence="3">The sequence shown here is derived from an EMBL/GenBank/DDBJ whole genome shotgun (WGS) entry which is preliminary data.</text>
</comment>
<evidence type="ECO:0000259" key="2">
    <source>
        <dbReference type="Pfam" id="PF03959"/>
    </source>
</evidence>